<evidence type="ECO:0000313" key="12">
    <source>
        <dbReference type="EMBL" id="MBI4727186.1"/>
    </source>
</evidence>
<gene>
    <name evidence="12" type="ORF">HY768_08210</name>
</gene>
<dbReference type="PANTHER" id="PTHR21098">
    <property type="entry name" value="RIBOFLAVIN SYNTHASE ALPHA CHAIN"/>
    <property type="match status" value="1"/>
</dbReference>
<dbReference type="Gene3D" id="2.40.30.20">
    <property type="match status" value="2"/>
</dbReference>
<dbReference type="PROSITE" id="PS51177">
    <property type="entry name" value="LUMAZINE_BIND"/>
    <property type="match status" value="2"/>
</dbReference>
<dbReference type="PANTHER" id="PTHR21098:SF12">
    <property type="entry name" value="RIBOFLAVIN SYNTHASE"/>
    <property type="match status" value="1"/>
</dbReference>
<evidence type="ECO:0000313" key="13">
    <source>
        <dbReference type="Proteomes" id="UP000736328"/>
    </source>
</evidence>
<dbReference type="PIRSF" id="PIRSF000498">
    <property type="entry name" value="Riboflavin_syn_A"/>
    <property type="match status" value="1"/>
</dbReference>
<evidence type="ECO:0000256" key="6">
    <source>
        <dbReference type="ARBA" id="ARBA00022619"/>
    </source>
</evidence>
<dbReference type="NCBIfam" id="TIGR00187">
    <property type="entry name" value="ribE"/>
    <property type="match status" value="1"/>
</dbReference>
<comment type="function">
    <text evidence="2">Catalyzes the dismutation of two molecules of 6,7-dimethyl-8-ribityllumazine, resulting in the formation of riboflavin and 5-amino-6-(D-ribitylamino)uracil.</text>
</comment>
<dbReference type="InterPro" id="IPR017938">
    <property type="entry name" value="Riboflavin_synthase-like_b-brl"/>
</dbReference>
<evidence type="ECO:0000256" key="3">
    <source>
        <dbReference type="ARBA" id="ARBA00004887"/>
    </source>
</evidence>
<dbReference type="SUPFAM" id="SSF63380">
    <property type="entry name" value="Riboflavin synthase domain-like"/>
    <property type="match status" value="2"/>
</dbReference>
<feature type="domain" description="Lumazine-binding" evidence="11">
    <location>
        <begin position="95"/>
        <end position="191"/>
    </location>
</feature>
<dbReference type="AlphaFoldDB" id="A0A933IAF3"/>
<keyword evidence="6" id="KW-0686">Riboflavin biosynthesis</keyword>
<feature type="domain" description="Lumazine-binding" evidence="11">
    <location>
        <begin position="1"/>
        <end position="94"/>
    </location>
</feature>
<dbReference type="FunFam" id="2.40.30.20:FF:000004">
    <property type="entry name" value="Riboflavin synthase, alpha subunit"/>
    <property type="match status" value="1"/>
</dbReference>
<protein>
    <recommendedName>
        <fullName evidence="5 9">Riboflavin synthase</fullName>
        <ecNumber evidence="4 9">2.5.1.9</ecNumber>
    </recommendedName>
</protein>
<comment type="catalytic activity">
    <reaction evidence="1">
        <text>2 6,7-dimethyl-8-(1-D-ribityl)lumazine + H(+) = 5-amino-6-(D-ribitylamino)uracil + riboflavin</text>
        <dbReference type="Rhea" id="RHEA:20772"/>
        <dbReference type="ChEBI" id="CHEBI:15378"/>
        <dbReference type="ChEBI" id="CHEBI:15934"/>
        <dbReference type="ChEBI" id="CHEBI:57986"/>
        <dbReference type="ChEBI" id="CHEBI:58201"/>
        <dbReference type="EC" id="2.5.1.9"/>
    </reaction>
</comment>
<dbReference type="NCBIfam" id="NF009566">
    <property type="entry name" value="PRK13020.1"/>
    <property type="match status" value="1"/>
</dbReference>
<comment type="pathway">
    <text evidence="3">Cofactor biosynthesis; riboflavin biosynthesis; riboflavin from 2-hydroxy-3-oxobutyl phosphate and 5-amino-6-(D-ribitylamino)uracil: step 2/2.</text>
</comment>
<dbReference type="InterPro" id="IPR001783">
    <property type="entry name" value="Lumazine-bd"/>
</dbReference>
<keyword evidence="7 12" id="KW-0808">Transferase</keyword>
<evidence type="ECO:0000256" key="9">
    <source>
        <dbReference type="NCBIfam" id="TIGR00187"/>
    </source>
</evidence>
<dbReference type="EMBL" id="JACQXR010000108">
    <property type="protein sequence ID" value="MBI4727186.1"/>
    <property type="molecule type" value="Genomic_DNA"/>
</dbReference>
<evidence type="ECO:0000256" key="7">
    <source>
        <dbReference type="ARBA" id="ARBA00022679"/>
    </source>
</evidence>
<dbReference type="EC" id="2.5.1.9" evidence="4 9"/>
<dbReference type="NCBIfam" id="NF006767">
    <property type="entry name" value="PRK09289.1"/>
    <property type="match status" value="1"/>
</dbReference>
<dbReference type="Proteomes" id="UP000736328">
    <property type="component" value="Unassembled WGS sequence"/>
</dbReference>
<proteinExistence type="predicted"/>
<organism evidence="12 13">
    <name type="scientific">candidate division TA06 bacterium</name>
    <dbReference type="NCBI Taxonomy" id="2250710"/>
    <lineage>
        <taxon>Bacteria</taxon>
        <taxon>Bacteria division TA06</taxon>
    </lineage>
</organism>
<evidence type="ECO:0000256" key="5">
    <source>
        <dbReference type="ARBA" id="ARBA00013950"/>
    </source>
</evidence>
<dbReference type="InterPro" id="IPR026017">
    <property type="entry name" value="Lumazine-bd_dom"/>
</dbReference>
<dbReference type="CDD" id="cd00402">
    <property type="entry name" value="Riboflavin_synthase_like"/>
    <property type="match status" value="1"/>
</dbReference>
<dbReference type="InterPro" id="IPR023366">
    <property type="entry name" value="ATP_synth_asu-like_sf"/>
</dbReference>
<accession>A0A933IAF3</accession>
<dbReference type="GO" id="GO:0004746">
    <property type="term" value="F:riboflavin synthase activity"/>
    <property type="evidence" value="ECO:0007669"/>
    <property type="project" value="UniProtKB-UniRule"/>
</dbReference>
<name>A0A933IAF3_UNCT6</name>
<dbReference type="GO" id="GO:0009231">
    <property type="term" value="P:riboflavin biosynthetic process"/>
    <property type="evidence" value="ECO:0007669"/>
    <property type="project" value="UniProtKB-KW"/>
</dbReference>
<evidence type="ECO:0000259" key="11">
    <source>
        <dbReference type="PROSITE" id="PS51177"/>
    </source>
</evidence>
<reference evidence="12" key="1">
    <citation type="submission" date="2020-07" db="EMBL/GenBank/DDBJ databases">
        <title>Huge and variable diversity of episymbiotic CPR bacteria and DPANN archaea in groundwater ecosystems.</title>
        <authorList>
            <person name="He C.Y."/>
            <person name="Keren R."/>
            <person name="Whittaker M."/>
            <person name="Farag I.F."/>
            <person name="Doudna J."/>
            <person name="Cate J.H.D."/>
            <person name="Banfield J.F."/>
        </authorList>
    </citation>
    <scope>NUCLEOTIDE SEQUENCE</scope>
    <source>
        <strain evidence="12">NC_groundwater_1520_Pr4_B-0.1um_53_5</strain>
    </source>
</reference>
<dbReference type="Pfam" id="PF00677">
    <property type="entry name" value="Lum_binding"/>
    <property type="match status" value="2"/>
</dbReference>
<keyword evidence="8" id="KW-0677">Repeat</keyword>
<evidence type="ECO:0000256" key="1">
    <source>
        <dbReference type="ARBA" id="ARBA00000968"/>
    </source>
</evidence>
<evidence type="ECO:0000256" key="4">
    <source>
        <dbReference type="ARBA" id="ARBA00012827"/>
    </source>
</evidence>
<evidence type="ECO:0000256" key="2">
    <source>
        <dbReference type="ARBA" id="ARBA00002803"/>
    </source>
</evidence>
<evidence type="ECO:0000256" key="8">
    <source>
        <dbReference type="ARBA" id="ARBA00022737"/>
    </source>
</evidence>
<comment type="caution">
    <text evidence="12">The sequence shown here is derived from an EMBL/GenBank/DDBJ whole genome shotgun (WGS) entry which is preliminary data.</text>
</comment>
<feature type="repeat" description="Lumazine-binding" evidence="10">
    <location>
        <begin position="95"/>
        <end position="191"/>
    </location>
</feature>
<sequence length="194" mass="20705">MFTGTIEITGTVKTLWLKSTGAVVEITAGFKDLALGESIAVNGACLTVAKILKDGFAADLSRETLDTTTFKVLRAGAMVNLERALKLGDRLGGHLVAGHVDCLGRVEQVTKSSRGGTIEISVDSKNLKYIVNKGSIAVDGISLTMAQKTARGFKAAVIPHTWKNTNLQNIKTGDKVNLELDQMAKYVESIIKGE</sequence>
<evidence type="ECO:0000256" key="10">
    <source>
        <dbReference type="PROSITE-ProRule" id="PRU00524"/>
    </source>
</evidence>
<feature type="repeat" description="Lumazine-binding" evidence="10">
    <location>
        <begin position="1"/>
        <end position="94"/>
    </location>
</feature>